<dbReference type="GO" id="GO:0005829">
    <property type="term" value="C:cytosol"/>
    <property type="evidence" value="ECO:0007669"/>
    <property type="project" value="TreeGrafter"/>
</dbReference>
<comment type="caution">
    <text evidence="12">The sequence shown here is derived from an EMBL/GenBank/DDBJ whole genome shotgun (WGS) entry which is preliminary data.</text>
</comment>
<sequence>MMYKIMVVEDDPKIAQLLQDHLTRYEFQVEIATQFNQITEEFMRIQPHLVLMDLNLPSFDGFYWCRQIRQTSKCPILFISAREGSMEQVMALENGADDYITKPFHYEIVLAKIRSALRRAYGTYANQGERTVEVEGLVLYPERMLLTLKDQSVELSQKEAILIEALMEKKMRVVSRDQLLDRLWNDQHFIDDNTLNVYVTRVRKKFRDLGVQEAVETVRGSGYMLKVTWSGEA</sequence>
<evidence type="ECO:0000256" key="9">
    <source>
        <dbReference type="PROSITE-ProRule" id="PRU01091"/>
    </source>
</evidence>
<gene>
    <name evidence="12" type="ORF">J2Z48_001650</name>
</gene>
<comment type="subcellular location">
    <subcellularLocation>
        <location evidence="1">Cytoplasm</location>
    </subcellularLocation>
</comment>
<accession>A0AAJ1WQE9</accession>
<dbReference type="PANTHER" id="PTHR48111:SF31">
    <property type="entry name" value="TRANSCRIPTIONAL REGULATORY PROTEIN YXDJ"/>
    <property type="match status" value="1"/>
</dbReference>
<organism evidence="12 13">
    <name type="scientific">Croceifilum oryzae</name>
    <dbReference type="NCBI Taxonomy" id="1553429"/>
    <lineage>
        <taxon>Bacteria</taxon>
        <taxon>Bacillati</taxon>
        <taxon>Bacillota</taxon>
        <taxon>Bacilli</taxon>
        <taxon>Bacillales</taxon>
        <taxon>Thermoactinomycetaceae</taxon>
        <taxon>Croceifilum</taxon>
    </lineage>
</organism>
<dbReference type="CDD" id="cd00383">
    <property type="entry name" value="trans_reg_C"/>
    <property type="match status" value="1"/>
</dbReference>
<evidence type="ECO:0000313" key="13">
    <source>
        <dbReference type="Proteomes" id="UP001238450"/>
    </source>
</evidence>
<dbReference type="InterPro" id="IPR011006">
    <property type="entry name" value="CheY-like_superfamily"/>
</dbReference>
<keyword evidence="7" id="KW-0804">Transcription</keyword>
<dbReference type="PROSITE" id="PS50110">
    <property type="entry name" value="RESPONSE_REGULATORY"/>
    <property type="match status" value="1"/>
</dbReference>
<evidence type="ECO:0000259" key="11">
    <source>
        <dbReference type="PROSITE" id="PS51755"/>
    </source>
</evidence>
<dbReference type="GO" id="GO:0032993">
    <property type="term" value="C:protein-DNA complex"/>
    <property type="evidence" value="ECO:0007669"/>
    <property type="project" value="TreeGrafter"/>
</dbReference>
<dbReference type="FunFam" id="3.40.50.2300:FF:000065">
    <property type="entry name" value="DNA-binding response regulator"/>
    <property type="match status" value="1"/>
</dbReference>
<evidence type="ECO:0000256" key="8">
    <source>
        <dbReference type="PROSITE-ProRule" id="PRU00169"/>
    </source>
</evidence>
<dbReference type="Gene3D" id="3.40.50.2300">
    <property type="match status" value="1"/>
</dbReference>
<keyword evidence="6 9" id="KW-0238">DNA-binding</keyword>
<dbReference type="Gene3D" id="6.10.250.690">
    <property type="match status" value="1"/>
</dbReference>
<dbReference type="SMART" id="SM00862">
    <property type="entry name" value="Trans_reg_C"/>
    <property type="match status" value="1"/>
</dbReference>
<dbReference type="AlphaFoldDB" id="A0AAJ1WQE9"/>
<dbReference type="GO" id="GO:0006355">
    <property type="term" value="P:regulation of DNA-templated transcription"/>
    <property type="evidence" value="ECO:0007669"/>
    <property type="project" value="InterPro"/>
</dbReference>
<dbReference type="InterPro" id="IPR001867">
    <property type="entry name" value="OmpR/PhoB-type_DNA-bd"/>
</dbReference>
<keyword evidence="4" id="KW-0902">Two-component regulatory system</keyword>
<dbReference type="InterPro" id="IPR016032">
    <property type="entry name" value="Sig_transdc_resp-reg_C-effctor"/>
</dbReference>
<evidence type="ECO:0000256" key="5">
    <source>
        <dbReference type="ARBA" id="ARBA00023015"/>
    </source>
</evidence>
<dbReference type="EMBL" id="JAUSUV010000006">
    <property type="protein sequence ID" value="MDQ0417477.1"/>
    <property type="molecule type" value="Genomic_DNA"/>
</dbReference>
<keyword evidence="13" id="KW-1185">Reference proteome</keyword>
<feature type="modified residue" description="4-aspartylphosphate" evidence="8">
    <location>
        <position position="53"/>
    </location>
</feature>
<keyword evidence="2" id="KW-0963">Cytoplasm</keyword>
<evidence type="ECO:0000256" key="3">
    <source>
        <dbReference type="ARBA" id="ARBA00022553"/>
    </source>
</evidence>
<name>A0AAJ1WQE9_9BACL</name>
<dbReference type="CDD" id="cd18159">
    <property type="entry name" value="REC_OmpR_NsrR-like"/>
    <property type="match status" value="1"/>
</dbReference>
<feature type="domain" description="OmpR/PhoB-type" evidence="11">
    <location>
        <begin position="129"/>
        <end position="227"/>
    </location>
</feature>
<protein>
    <submittedName>
        <fullName evidence="12">OmpR family two-component system response regulator YxdJ</fullName>
    </submittedName>
</protein>
<dbReference type="SUPFAM" id="SSF46894">
    <property type="entry name" value="C-terminal effector domain of the bipartite response regulators"/>
    <property type="match status" value="1"/>
</dbReference>
<dbReference type="Pfam" id="PF00072">
    <property type="entry name" value="Response_reg"/>
    <property type="match status" value="1"/>
</dbReference>
<keyword evidence="3 8" id="KW-0597">Phosphoprotein</keyword>
<evidence type="ECO:0000259" key="10">
    <source>
        <dbReference type="PROSITE" id="PS50110"/>
    </source>
</evidence>
<dbReference type="InterPro" id="IPR001789">
    <property type="entry name" value="Sig_transdc_resp-reg_receiver"/>
</dbReference>
<dbReference type="SUPFAM" id="SSF52172">
    <property type="entry name" value="CheY-like"/>
    <property type="match status" value="1"/>
</dbReference>
<evidence type="ECO:0000256" key="6">
    <source>
        <dbReference type="ARBA" id="ARBA00023125"/>
    </source>
</evidence>
<dbReference type="PANTHER" id="PTHR48111">
    <property type="entry name" value="REGULATOR OF RPOS"/>
    <property type="match status" value="1"/>
</dbReference>
<proteinExistence type="predicted"/>
<dbReference type="GO" id="GO:0000156">
    <property type="term" value="F:phosphorelay response regulator activity"/>
    <property type="evidence" value="ECO:0007669"/>
    <property type="project" value="TreeGrafter"/>
</dbReference>
<evidence type="ECO:0000256" key="7">
    <source>
        <dbReference type="ARBA" id="ARBA00023163"/>
    </source>
</evidence>
<dbReference type="Pfam" id="PF00486">
    <property type="entry name" value="Trans_reg_C"/>
    <property type="match status" value="1"/>
</dbReference>
<evidence type="ECO:0000256" key="2">
    <source>
        <dbReference type="ARBA" id="ARBA00022490"/>
    </source>
</evidence>
<evidence type="ECO:0000313" key="12">
    <source>
        <dbReference type="EMBL" id="MDQ0417477.1"/>
    </source>
</evidence>
<feature type="DNA-binding region" description="OmpR/PhoB-type" evidence="9">
    <location>
        <begin position="129"/>
        <end position="227"/>
    </location>
</feature>
<keyword evidence="5" id="KW-0805">Transcription regulation</keyword>
<evidence type="ECO:0000256" key="1">
    <source>
        <dbReference type="ARBA" id="ARBA00004496"/>
    </source>
</evidence>
<feature type="domain" description="Response regulatory" evidence="10">
    <location>
        <begin position="4"/>
        <end position="117"/>
    </location>
</feature>
<dbReference type="Gene3D" id="1.10.10.10">
    <property type="entry name" value="Winged helix-like DNA-binding domain superfamily/Winged helix DNA-binding domain"/>
    <property type="match status" value="1"/>
</dbReference>
<dbReference type="InterPro" id="IPR039420">
    <property type="entry name" value="WalR-like"/>
</dbReference>
<evidence type="ECO:0000256" key="4">
    <source>
        <dbReference type="ARBA" id="ARBA00023012"/>
    </source>
</evidence>
<reference evidence="12 13" key="1">
    <citation type="submission" date="2023-07" db="EMBL/GenBank/DDBJ databases">
        <title>Genomic Encyclopedia of Type Strains, Phase IV (KMG-IV): sequencing the most valuable type-strain genomes for metagenomic binning, comparative biology and taxonomic classification.</title>
        <authorList>
            <person name="Goeker M."/>
        </authorList>
    </citation>
    <scope>NUCLEOTIDE SEQUENCE [LARGE SCALE GENOMIC DNA]</scope>
    <source>
        <strain evidence="12 13">DSM 46876</strain>
    </source>
</reference>
<dbReference type="Proteomes" id="UP001238450">
    <property type="component" value="Unassembled WGS sequence"/>
</dbReference>
<dbReference type="PROSITE" id="PS51755">
    <property type="entry name" value="OMPR_PHOB"/>
    <property type="match status" value="1"/>
</dbReference>
<dbReference type="SMART" id="SM00448">
    <property type="entry name" value="REC"/>
    <property type="match status" value="1"/>
</dbReference>
<dbReference type="InterPro" id="IPR036388">
    <property type="entry name" value="WH-like_DNA-bd_sf"/>
</dbReference>
<dbReference type="GO" id="GO:0000976">
    <property type="term" value="F:transcription cis-regulatory region binding"/>
    <property type="evidence" value="ECO:0007669"/>
    <property type="project" value="TreeGrafter"/>
</dbReference>